<comment type="caution">
    <text evidence="6">The sequence shown here is derived from an EMBL/GenBank/DDBJ whole genome shotgun (WGS) entry which is preliminary data.</text>
</comment>
<keyword evidence="3" id="KW-0539">Nucleus</keyword>
<keyword evidence="3" id="KW-0238">DNA-binding</keyword>
<dbReference type="InterPro" id="IPR009071">
    <property type="entry name" value="HMG_box_dom"/>
</dbReference>
<keyword evidence="7" id="KW-1185">Reference proteome</keyword>
<dbReference type="InterPro" id="IPR010422">
    <property type="entry name" value="Ccdc124/Oxs1"/>
</dbReference>
<dbReference type="Pfam" id="PF06244">
    <property type="entry name" value="Ccdc124"/>
    <property type="match status" value="1"/>
</dbReference>
<feature type="region of interest" description="Disordered" evidence="4">
    <location>
        <begin position="28"/>
        <end position="52"/>
    </location>
</feature>
<feature type="region of interest" description="Disordered" evidence="4">
    <location>
        <begin position="179"/>
        <end position="222"/>
    </location>
</feature>
<keyword evidence="2" id="KW-0175">Coiled coil</keyword>
<dbReference type="InterPro" id="IPR054413">
    <property type="entry name" value="LSO1/2"/>
</dbReference>
<dbReference type="PANTHER" id="PTHR21680:SF0">
    <property type="entry name" value="COILED-COIL DOMAIN-CONTAINING PROTEIN 124"/>
    <property type="match status" value="1"/>
</dbReference>
<evidence type="ECO:0000256" key="2">
    <source>
        <dbReference type="ARBA" id="ARBA00023054"/>
    </source>
</evidence>
<evidence type="ECO:0000259" key="5">
    <source>
        <dbReference type="PROSITE" id="PS50118"/>
    </source>
</evidence>
<feature type="compositionally biased region" description="Basic and acidic residues" evidence="4">
    <location>
        <begin position="41"/>
        <end position="52"/>
    </location>
</feature>
<evidence type="ECO:0000256" key="4">
    <source>
        <dbReference type="SAM" id="MobiDB-lite"/>
    </source>
</evidence>
<dbReference type="InterPro" id="IPR054414">
    <property type="entry name" value="Ccdc124/Oxs1_C"/>
</dbReference>
<gene>
    <name evidence="6" type="ORF">BASA50_006732</name>
</gene>
<dbReference type="EMBL" id="JAFCIX010000336">
    <property type="protein sequence ID" value="KAH6594260.1"/>
    <property type="molecule type" value="Genomic_DNA"/>
</dbReference>
<name>A0ABQ8F9E6_9FUNG</name>
<reference evidence="6 7" key="1">
    <citation type="submission" date="2021-02" db="EMBL/GenBank/DDBJ databases">
        <title>Variation within the Batrachochytrium salamandrivorans European outbreak.</title>
        <authorList>
            <person name="Kelly M."/>
            <person name="Pasmans F."/>
            <person name="Shea T.P."/>
            <person name="Munoz J.F."/>
            <person name="Carranza S."/>
            <person name="Cuomo C.A."/>
            <person name="Martel A."/>
        </authorList>
    </citation>
    <scope>NUCLEOTIDE SEQUENCE [LARGE SCALE GENOMIC DNA]</scope>
    <source>
        <strain evidence="6 7">AMFP18/2</strain>
    </source>
</reference>
<evidence type="ECO:0000256" key="1">
    <source>
        <dbReference type="ARBA" id="ARBA00008296"/>
    </source>
</evidence>
<feature type="compositionally biased region" description="Basic and acidic residues" evidence="4">
    <location>
        <begin position="198"/>
        <end position="216"/>
    </location>
</feature>
<feature type="domain" description="HMG box" evidence="5">
    <location>
        <begin position="143"/>
        <end position="222"/>
    </location>
</feature>
<accession>A0ABQ8F9E6</accession>
<feature type="DNA-binding region" description="HMG box" evidence="3">
    <location>
        <begin position="143"/>
        <end position="222"/>
    </location>
</feature>
<evidence type="ECO:0000256" key="3">
    <source>
        <dbReference type="PROSITE-ProRule" id="PRU00267"/>
    </source>
</evidence>
<evidence type="ECO:0000313" key="7">
    <source>
        <dbReference type="Proteomes" id="UP001648503"/>
    </source>
</evidence>
<dbReference type="SUPFAM" id="SSF47095">
    <property type="entry name" value="HMG-box"/>
    <property type="match status" value="1"/>
</dbReference>
<dbReference type="Pfam" id="PF22048">
    <property type="entry name" value="LSO1_2-like"/>
    <property type="match status" value="1"/>
</dbReference>
<dbReference type="Proteomes" id="UP001648503">
    <property type="component" value="Unassembled WGS sequence"/>
</dbReference>
<dbReference type="PANTHER" id="PTHR21680">
    <property type="entry name" value="COILED-COIL DOMAIN-CONTAINING PROTEIN 124"/>
    <property type="match status" value="1"/>
</dbReference>
<proteinExistence type="inferred from homology"/>
<sequence>MPPKNSKAAAALEKKAVVEAGKASAKKSLVEAAESQSWKSGSKDLSAKENEENKRLEILARKAESAALLAAEEAAIPSKPKKGDAKKPPARSGNIDAFLGGGNVAPGVDAFSASGIDGAMDLLSLATKGTDACNNDKLERHPEKRVKSAFAAFEEREMALLKEENPSLRLSQLKQALQKKWKKSPENPMNQAHVAFDTTRDEEKDAISAKREDALSHYKTQK</sequence>
<protein>
    <recommendedName>
        <fullName evidence="5">HMG box domain-containing protein</fullName>
    </recommendedName>
</protein>
<feature type="region of interest" description="Disordered" evidence="4">
    <location>
        <begin position="72"/>
        <end position="94"/>
    </location>
</feature>
<comment type="similarity">
    <text evidence="1">Belongs to the CCDC124 family.</text>
</comment>
<dbReference type="InterPro" id="IPR036910">
    <property type="entry name" value="HMG_box_dom_sf"/>
</dbReference>
<dbReference type="PROSITE" id="PS50118">
    <property type="entry name" value="HMG_BOX_2"/>
    <property type="match status" value="1"/>
</dbReference>
<evidence type="ECO:0000313" key="6">
    <source>
        <dbReference type="EMBL" id="KAH6594260.1"/>
    </source>
</evidence>
<organism evidence="6 7">
    <name type="scientific">Batrachochytrium salamandrivorans</name>
    <dbReference type="NCBI Taxonomy" id="1357716"/>
    <lineage>
        <taxon>Eukaryota</taxon>
        <taxon>Fungi</taxon>
        <taxon>Fungi incertae sedis</taxon>
        <taxon>Chytridiomycota</taxon>
        <taxon>Chytridiomycota incertae sedis</taxon>
        <taxon>Chytridiomycetes</taxon>
        <taxon>Rhizophydiales</taxon>
        <taxon>Rhizophydiales incertae sedis</taxon>
        <taxon>Batrachochytrium</taxon>
    </lineage>
</organism>